<proteinExistence type="predicted"/>
<feature type="non-terminal residue" evidence="1">
    <location>
        <position position="1"/>
    </location>
</feature>
<accession>A0A9D9EJ01</accession>
<dbReference type="Proteomes" id="UP000810252">
    <property type="component" value="Unassembled WGS sequence"/>
</dbReference>
<reference evidence="1" key="1">
    <citation type="submission" date="2020-10" db="EMBL/GenBank/DDBJ databases">
        <authorList>
            <person name="Gilroy R."/>
        </authorList>
    </citation>
    <scope>NUCLEOTIDE SEQUENCE</scope>
    <source>
        <strain evidence="1">20514</strain>
    </source>
</reference>
<dbReference type="EMBL" id="JADIMQ010000027">
    <property type="protein sequence ID" value="MBO8448012.1"/>
    <property type="molecule type" value="Genomic_DNA"/>
</dbReference>
<comment type="caution">
    <text evidence="1">The sequence shown here is derived from an EMBL/GenBank/DDBJ whole genome shotgun (WGS) entry which is preliminary data.</text>
</comment>
<dbReference type="AlphaFoldDB" id="A0A9D9EJ01"/>
<evidence type="ECO:0000313" key="1">
    <source>
        <dbReference type="EMBL" id="MBO8448012.1"/>
    </source>
</evidence>
<name>A0A9D9EJ01_9BACT</name>
<evidence type="ECO:0000313" key="2">
    <source>
        <dbReference type="Proteomes" id="UP000810252"/>
    </source>
</evidence>
<protein>
    <submittedName>
        <fullName evidence="1">Uncharacterized protein</fullName>
    </submittedName>
</protein>
<sequence>YVNERLDTSVTLGEVEAYYDAHKQDFIAEVPVVRARFMRISADSPHIETIKKKMSSDNIDDIVEADSLAGSSADRYTAYGDRWVAVTEVAKDFGKDYGSLLSLMRNSFIQVKDTDYDKLNVAYIRDFIAAGEPLPVEYCEAEIKGILVGIRRHRLVTDLEQELLEDAREKGKFVIY</sequence>
<reference evidence="1" key="2">
    <citation type="journal article" date="2021" name="PeerJ">
        <title>Extensive microbial diversity within the chicken gut microbiome revealed by metagenomics and culture.</title>
        <authorList>
            <person name="Gilroy R."/>
            <person name="Ravi A."/>
            <person name="Getino M."/>
            <person name="Pursley I."/>
            <person name="Horton D.L."/>
            <person name="Alikhan N.F."/>
            <person name="Baker D."/>
            <person name="Gharbi K."/>
            <person name="Hall N."/>
            <person name="Watson M."/>
            <person name="Adriaenssens E.M."/>
            <person name="Foster-Nyarko E."/>
            <person name="Jarju S."/>
            <person name="Secka A."/>
            <person name="Antonio M."/>
            <person name="Oren A."/>
            <person name="Chaudhuri R.R."/>
            <person name="La Ragione R."/>
            <person name="Hildebrand F."/>
            <person name="Pallen M.J."/>
        </authorList>
    </citation>
    <scope>NUCLEOTIDE SEQUENCE</scope>
    <source>
        <strain evidence="1">20514</strain>
    </source>
</reference>
<organism evidence="1 2">
    <name type="scientific">Candidatus Cryptobacteroides merdigallinarum</name>
    <dbReference type="NCBI Taxonomy" id="2840770"/>
    <lineage>
        <taxon>Bacteria</taxon>
        <taxon>Pseudomonadati</taxon>
        <taxon>Bacteroidota</taxon>
        <taxon>Bacteroidia</taxon>
        <taxon>Bacteroidales</taxon>
        <taxon>Candidatus Cryptobacteroides</taxon>
    </lineage>
</organism>
<gene>
    <name evidence="1" type="ORF">IAC29_01920</name>
</gene>